<dbReference type="AlphaFoldDB" id="A0A0E9X4Q7"/>
<dbReference type="EMBL" id="GBXM01010998">
    <property type="protein sequence ID" value="JAH97579.1"/>
    <property type="molecule type" value="Transcribed_RNA"/>
</dbReference>
<evidence type="ECO:0000313" key="1">
    <source>
        <dbReference type="EMBL" id="JAH97579.1"/>
    </source>
</evidence>
<reference evidence="1" key="1">
    <citation type="submission" date="2014-11" db="EMBL/GenBank/DDBJ databases">
        <authorList>
            <person name="Amaro Gonzalez C."/>
        </authorList>
    </citation>
    <scope>NUCLEOTIDE SEQUENCE</scope>
</reference>
<sequence>MLLCHVSFAELTQKGFFKECHVTSFMLHERKFLSAIFFKWNNGLIKTPFKLCLVASQPCPSNNTMNYHGFILQSTTLNTPQPQ</sequence>
<reference evidence="1" key="2">
    <citation type="journal article" date="2015" name="Fish Shellfish Immunol.">
        <title>Early steps in the European eel (Anguilla anguilla)-Vibrio vulnificus interaction in the gills: Role of the RtxA13 toxin.</title>
        <authorList>
            <person name="Callol A."/>
            <person name="Pajuelo D."/>
            <person name="Ebbesson L."/>
            <person name="Teles M."/>
            <person name="MacKenzie S."/>
            <person name="Amaro C."/>
        </authorList>
    </citation>
    <scope>NUCLEOTIDE SEQUENCE</scope>
</reference>
<name>A0A0E9X4Q7_ANGAN</name>
<accession>A0A0E9X4Q7</accession>
<proteinExistence type="predicted"/>
<organism evidence="1">
    <name type="scientific">Anguilla anguilla</name>
    <name type="common">European freshwater eel</name>
    <name type="synonym">Muraena anguilla</name>
    <dbReference type="NCBI Taxonomy" id="7936"/>
    <lineage>
        <taxon>Eukaryota</taxon>
        <taxon>Metazoa</taxon>
        <taxon>Chordata</taxon>
        <taxon>Craniata</taxon>
        <taxon>Vertebrata</taxon>
        <taxon>Euteleostomi</taxon>
        <taxon>Actinopterygii</taxon>
        <taxon>Neopterygii</taxon>
        <taxon>Teleostei</taxon>
        <taxon>Anguilliformes</taxon>
        <taxon>Anguillidae</taxon>
        <taxon>Anguilla</taxon>
    </lineage>
</organism>
<protein>
    <submittedName>
        <fullName evidence="1">Uncharacterized protein</fullName>
    </submittedName>
</protein>